<dbReference type="KEGG" id="tpi:TREPR_2159"/>
<dbReference type="InterPro" id="IPR035093">
    <property type="entry name" value="RelE/ParE_toxin_dom_sf"/>
</dbReference>
<dbReference type="EMBL" id="CP001843">
    <property type="protein sequence ID" value="AEF86892.1"/>
    <property type="molecule type" value="Genomic_DNA"/>
</dbReference>
<dbReference type="AlphaFoldDB" id="F5YJ40"/>
<keyword evidence="3" id="KW-1185">Reference proteome</keyword>
<proteinExistence type="predicted"/>
<gene>
    <name evidence="2" type="ordered locus">TREPR_2159</name>
</gene>
<evidence type="ECO:0000256" key="1">
    <source>
        <dbReference type="ARBA" id="ARBA00022649"/>
    </source>
</evidence>
<name>F5YJ40_TREPZ</name>
<reference evidence="2 3" key="2">
    <citation type="journal article" date="2011" name="ISME J.">
        <title>RNA-seq reveals cooperative metabolic interactions between two termite-gut spirochete species in co-culture.</title>
        <authorList>
            <person name="Rosenthal A.Z."/>
            <person name="Matson E.G."/>
            <person name="Eldar A."/>
            <person name="Leadbetter J.R."/>
        </authorList>
    </citation>
    <scope>NUCLEOTIDE SEQUENCE [LARGE SCALE GENOMIC DNA]</scope>
    <source>
        <strain evidence="3">ATCC BAA-887 / DSM 12427 / ZAS-2</strain>
    </source>
</reference>
<evidence type="ECO:0000313" key="3">
    <source>
        <dbReference type="Proteomes" id="UP000009223"/>
    </source>
</evidence>
<dbReference type="RefSeq" id="WP_015708021.1">
    <property type="nucleotide sequence ID" value="NC_015578.1"/>
</dbReference>
<dbReference type="Proteomes" id="UP000009223">
    <property type="component" value="Chromosome"/>
</dbReference>
<dbReference type="STRING" id="545694.TREPR_2159"/>
<keyword evidence="1" id="KW-1277">Toxin-antitoxin system</keyword>
<organism evidence="2 3">
    <name type="scientific">Treponema primitia (strain ATCC BAA-887 / DSM 12427 / ZAS-2)</name>
    <dbReference type="NCBI Taxonomy" id="545694"/>
    <lineage>
        <taxon>Bacteria</taxon>
        <taxon>Pseudomonadati</taxon>
        <taxon>Spirochaetota</taxon>
        <taxon>Spirochaetia</taxon>
        <taxon>Spirochaetales</taxon>
        <taxon>Treponemataceae</taxon>
        <taxon>Treponema</taxon>
    </lineage>
</organism>
<dbReference type="HOGENOM" id="CLU_147162_4_0_12"/>
<sequence length="111" mass="13061">MRKIIWAKHGENAFDNILKYIIENSGSINASKVYDEIIGKIELLKSERVTTRKSQELLEIGINDVFEINVKPWKIYYKILNNNKLISIQYILDTRRNIEEVLLNLVIENKI</sequence>
<dbReference type="Pfam" id="PF05016">
    <property type="entry name" value="ParE_toxin"/>
    <property type="match status" value="1"/>
</dbReference>
<reference evidence="3" key="1">
    <citation type="submission" date="2009-12" db="EMBL/GenBank/DDBJ databases">
        <title>Complete sequence of Treponema primitia strain ZAS-2.</title>
        <authorList>
            <person name="Tetu S.G."/>
            <person name="Matson E."/>
            <person name="Ren Q."/>
            <person name="Seshadri R."/>
            <person name="Elbourne L."/>
            <person name="Hassan K.A."/>
            <person name="Durkin A."/>
            <person name="Radune D."/>
            <person name="Mohamoud Y."/>
            <person name="Shay R."/>
            <person name="Jin S."/>
            <person name="Zhang X."/>
            <person name="Lucey K."/>
            <person name="Ballor N.R."/>
            <person name="Ottesen E."/>
            <person name="Rosenthal R."/>
            <person name="Allen A."/>
            <person name="Leadbetter J.R."/>
            <person name="Paulsen I.T."/>
        </authorList>
    </citation>
    <scope>NUCLEOTIDE SEQUENCE [LARGE SCALE GENOMIC DNA]</scope>
    <source>
        <strain evidence="3">ATCC BAA-887 / DSM 12427 / ZAS-2</strain>
    </source>
</reference>
<dbReference type="eggNOG" id="COG3668">
    <property type="taxonomic scope" value="Bacteria"/>
</dbReference>
<dbReference type="Gene3D" id="3.30.2310.20">
    <property type="entry name" value="RelE-like"/>
    <property type="match status" value="1"/>
</dbReference>
<protein>
    <submittedName>
        <fullName evidence="2">Putative plasmid stabilization system protein</fullName>
    </submittedName>
</protein>
<dbReference type="OrthoDB" id="5574284at2"/>
<evidence type="ECO:0000313" key="2">
    <source>
        <dbReference type="EMBL" id="AEF86892.1"/>
    </source>
</evidence>
<accession>F5YJ40</accession>
<dbReference type="InterPro" id="IPR007712">
    <property type="entry name" value="RelE/ParE_toxin"/>
</dbReference>